<accession>A0AAW4IYL5</accession>
<proteinExistence type="predicted"/>
<dbReference type="EMBL" id="JAGBKN010000031">
    <property type="protein sequence ID" value="MBO1517813.1"/>
    <property type="molecule type" value="Genomic_DNA"/>
</dbReference>
<sequence>MDTQQAASSIWQQMVQQSFLSLYEAAKYETANDDTLTSDQFQGYDFVFEFSDARIYLLVNDVMRQASQHDIDSSQVREWRKEVVNQLIKRHAALYQKNDKSLTNSDAQRDKAVYFIGLTSLAVQHHAGRAEAPTYAIGYEYGSQFFAEDCVLDLDDEQSVLQVFSYQNFIDILRQLVTPSDLTTFLDFHRRQLTSFESFQDESTLLAQFLQSPDFHQRAIAVQEQLVKYELIDQIEPRLLKATELGQTDFAAALMAEIQKNTGMWYKLFNSLVKDAYEAQRPLPKAQVDTLVDESMYTYACLIEKILAYRTMDQDSRWNGYVRHEHSYRVFGRHYLMVFYAQDPHSSLSAEQVRGAHQDLLAELNAQMQTPVMQDLFLIGVEFRPCEDSVNTEVHLDAFYQSGALIDANTQRLYQQLAQLKAQL</sequence>
<dbReference type="AlphaFoldDB" id="A0AAW4IYL5"/>
<name>A0AAW4IYL5_9GAMM</name>
<gene>
    <name evidence="1" type="ORF">J3491_10790</name>
</gene>
<protein>
    <submittedName>
        <fullName evidence="1">Uncharacterized protein</fullName>
    </submittedName>
</protein>
<comment type="caution">
    <text evidence="1">The sequence shown here is derived from an EMBL/GenBank/DDBJ whole genome shotgun (WGS) entry which is preliminary data.</text>
</comment>
<dbReference type="Proteomes" id="UP000664161">
    <property type="component" value="Unassembled WGS sequence"/>
</dbReference>
<keyword evidence="2" id="KW-1185">Reference proteome</keyword>
<organism evidence="1 2">
    <name type="scientific">Psychrobacter halodurans</name>
    <dbReference type="NCBI Taxonomy" id="2818439"/>
    <lineage>
        <taxon>Bacteria</taxon>
        <taxon>Pseudomonadati</taxon>
        <taxon>Pseudomonadota</taxon>
        <taxon>Gammaproteobacteria</taxon>
        <taxon>Moraxellales</taxon>
        <taxon>Moraxellaceae</taxon>
        <taxon>Psychrobacter</taxon>
    </lineage>
</organism>
<evidence type="ECO:0000313" key="2">
    <source>
        <dbReference type="Proteomes" id="UP000664161"/>
    </source>
</evidence>
<reference evidence="1 2" key="1">
    <citation type="submission" date="2021-03" db="EMBL/GenBank/DDBJ databases">
        <authorList>
            <person name="Shang D.-D."/>
            <person name="Du Z.-J."/>
            <person name="Chen G.-J."/>
        </authorList>
    </citation>
    <scope>NUCLEOTIDE SEQUENCE [LARGE SCALE GENOMIC DNA]</scope>
    <source>
        <strain evidence="1 2">F2608</strain>
    </source>
</reference>
<evidence type="ECO:0000313" key="1">
    <source>
        <dbReference type="EMBL" id="MBO1517813.1"/>
    </source>
</evidence>
<dbReference type="RefSeq" id="WP_100749647.1">
    <property type="nucleotide sequence ID" value="NZ_JAGBKN010000031.1"/>
</dbReference>